<dbReference type="Proteomes" id="UP001209570">
    <property type="component" value="Unassembled WGS sequence"/>
</dbReference>
<gene>
    <name evidence="3" type="ORF">P43SY_006361</name>
</gene>
<evidence type="ECO:0000259" key="2">
    <source>
        <dbReference type="PROSITE" id="PS50206"/>
    </source>
</evidence>
<dbReference type="Gene3D" id="3.40.250.10">
    <property type="entry name" value="Rhodanese-like domain"/>
    <property type="match status" value="1"/>
</dbReference>
<dbReference type="SUPFAM" id="SSF52821">
    <property type="entry name" value="Rhodanese/Cell cycle control phosphatase"/>
    <property type="match status" value="1"/>
</dbReference>
<feature type="region of interest" description="Disordered" evidence="1">
    <location>
        <begin position="1"/>
        <end position="46"/>
    </location>
</feature>
<dbReference type="InterPro" id="IPR036873">
    <property type="entry name" value="Rhodanese-like_dom_sf"/>
</dbReference>
<dbReference type="AlphaFoldDB" id="A0AAD5LWF5"/>
<name>A0AAD5LWF5_PYTIN</name>
<organism evidence="3 4">
    <name type="scientific">Pythium insidiosum</name>
    <name type="common">Pythiosis disease agent</name>
    <dbReference type="NCBI Taxonomy" id="114742"/>
    <lineage>
        <taxon>Eukaryota</taxon>
        <taxon>Sar</taxon>
        <taxon>Stramenopiles</taxon>
        <taxon>Oomycota</taxon>
        <taxon>Peronosporomycetes</taxon>
        <taxon>Pythiales</taxon>
        <taxon>Pythiaceae</taxon>
        <taxon>Pythium</taxon>
    </lineage>
</organism>
<keyword evidence="4" id="KW-1185">Reference proteome</keyword>
<dbReference type="PROSITE" id="PS50206">
    <property type="entry name" value="RHODANESE_3"/>
    <property type="match status" value="1"/>
</dbReference>
<proteinExistence type="predicted"/>
<sequence length="207" mass="22528">MPVRLTGVSQPSGIHLAQHSPDGKDVAVDPPPSTSSSPPSPAAAASAMCELRTATMSIEDESTATSTTTKRVVRTGRVNCRWLYNQVQASRGMILVDTRPREAYDEDTIPAAISIPPMAHCRVLDDVLEGMPEDQRFLFSAKRRKLRDVVLFGDALKQSSPRPDDMMAAMEPTTDGSAWLQQLAQLIIDDGLVTSLKVLCDGFLTFK</sequence>
<reference evidence="3" key="1">
    <citation type="submission" date="2021-12" db="EMBL/GenBank/DDBJ databases">
        <title>Prjna785345.</title>
        <authorList>
            <person name="Rujirawat T."/>
            <person name="Krajaejun T."/>
        </authorList>
    </citation>
    <scope>NUCLEOTIDE SEQUENCE</scope>
    <source>
        <strain evidence="3">Pi057C3</strain>
    </source>
</reference>
<comment type="caution">
    <text evidence="3">The sequence shown here is derived from an EMBL/GenBank/DDBJ whole genome shotgun (WGS) entry which is preliminary data.</text>
</comment>
<feature type="compositionally biased region" description="Pro residues" evidence="1">
    <location>
        <begin position="29"/>
        <end position="41"/>
    </location>
</feature>
<feature type="domain" description="Rhodanese" evidence="2">
    <location>
        <begin position="89"/>
        <end position="116"/>
    </location>
</feature>
<evidence type="ECO:0000313" key="4">
    <source>
        <dbReference type="Proteomes" id="UP001209570"/>
    </source>
</evidence>
<protein>
    <recommendedName>
        <fullName evidence="2">Rhodanese domain-containing protein</fullName>
    </recommendedName>
</protein>
<dbReference type="InterPro" id="IPR001763">
    <property type="entry name" value="Rhodanese-like_dom"/>
</dbReference>
<accession>A0AAD5LWF5</accession>
<evidence type="ECO:0000256" key="1">
    <source>
        <dbReference type="SAM" id="MobiDB-lite"/>
    </source>
</evidence>
<evidence type="ECO:0000313" key="3">
    <source>
        <dbReference type="EMBL" id="KAJ0395713.1"/>
    </source>
</evidence>
<dbReference type="EMBL" id="JAKCXM010000328">
    <property type="protein sequence ID" value="KAJ0395713.1"/>
    <property type="molecule type" value="Genomic_DNA"/>
</dbReference>